<organism evidence="1 2">
    <name type="scientific">Solanum tuberosum</name>
    <name type="common">Potato</name>
    <dbReference type="NCBI Taxonomy" id="4113"/>
    <lineage>
        <taxon>Eukaryota</taxon>
        <taxon>Viridiplantae</taxon>
        <taxon>Streptophyta</taxon>
        <taxon>Embryophyta</taxon>
        <taxon>Tracheophyta</taxon>
        <taxon>Spermatophyta</taxon>
        <taxon>Magnoliopsida</taxon>
        <taxon>eudicotyledons</taxon>
        <taxon>Gunneridae</taxon>
        <taxon>Pentapetalae</taxon>
        <taxon>asterids</taxon>
        <taxon>lamiids</taxon>
        <taxon>Solanales</taxon>
        <taxon>Solanaceae</taxon>
        <taxon>Solanoideae</taxon>
        <taxon>Solaneae</taxon>
        <taxon>Solanum</taxon>
    </lineage>
</organism>
<dbReference type="Gramene" id="PGSC0003DMT400074404">
    <property type="protein sequence ID" value="PGSC0003DMT400074404"/>
    <property type="gene ID" value="PGSC0003DMG401028917"/>
</dbReference>
<dbReference type="EnsemblPlants" id="PGSC0003DMT400074404">
    <property type="protein sequence ID" value="PGSC0003DMT400074404"/>
    <property type="gene ID" value="PGSC0003DMG401028917"/>
</dbReference>
<proteinExistence type="predicted"/>
<dbReference type="Proteomes" id="UP000011115">
    <property type="component" value="Unassembled WGS sequence"/>
</dbReference>
<dbReference type="PaxDb" id="4113-PGSC0003DMT400074404"/>
<sequence length="110" mass="12406">MQLQKASLPHKEARDKASPLTRYVGLVRFVFWFCSPLSRAKSRAISARCPGLMFFLLTIGQKFCKLADSLHCKVEKLPTVYLGFPLGAKSTDKRMCKNVIQKSEKKISAL</sequence>
<name>M1CTN1_SOLTU</name>
<evidence type="ECO:0000313" key="2">
    <source>
        <dbReference type="Proteomes" id="UP000011115"/>
    </source>
</evidence>
<evidence type="ECO:0000313" key="1">
    <source>
        <dbReference type="EnsemblPlants" id="PGSC0003DMT400074404"/>
    </source>
</evidence>
<accession>M1CTN1</accession>
<dbReference type="HOGENOM" id="CLU_2175553_0_0_1"/>
<keyword evidence="2" id="KW-1185">Reference proteome</keyword>
<dbReference type="InParanoid" id="M1CTN1"/>
<reference evidence="1" key="2">
    <citation type="submission" date="2015-06" db="UniProtKB">
        <authorList>
            <consortium name="EnsemblPlants"/>
        </authorList>
    </citation>
    <scope>IDENTIFICATION</scope>
    <source>
        <strain evidence="1">DM1-3 516 R44</strain>
    </source>
</reference>
<reference evidence="2" key="1">
    <citation type="journal article" date="2011" name="Nature">
        <title>Genome sequence and analysis of the tuber crop potato.</title>
        <authorList>
            <consortium name="The Potato Genome Sequencing Consortium"/>
        </authorList>
    </citation>
    <scope>NUCLEOTIDE SEQUENCE [LARGE SCALE GENOMIC DNA]</scope>
    <source>
        <strain evidence="2">cv. DM1-3 516 R44</strain>
    </source>
</reference>
<protein>
    <submittedName>
        <fullName evidence="1">Uncharacterized protein</fullName>
    </submittedName>
</protein>
<dbReference type="AlphaFoldDB" id="M1CTN1"/>